<dbReference type="Pfam" id="PF04239">
    <property type="entry name" value="DUF421"/>
    <property type="match status" value="1"/>
</dbReference>
<keyword evidence="4 7" id="KW-0812">Transmembrane</keyword>
<comment type="subcellular location">
    <subcellularLocation>
        <location evidence="1">Cell membrane</location>
        <topology evidence="1">Multi-pass membrane protein</topology>
    </subcellularLocation>
</comment>
<evidence type="ECO:0000256" key="5">
    <source>
        <dbReference type="ARBA" id="ARBA00022989"/>
    </source>
</evidence>
<keyword evidence="6 7" id="KW-0472">Membrane</keyword>
<evidence type="ECO:0000256" key="2">
    <source>
        <dbReference type="ARBA" id="ARBA00006448"/>
    </source>
</evidence>
<dbReference type="EMBL" id="PDUD01000038">
    <property type="protein sequence ID" value="PHN02665.1"/>
    <property type="molecule type" value="Genomic_DNA"/>
</dbReference>
<dbReference type="AlphaFoldDB" id="A0A2D0N2E3"/>
<dbReference type="InterPro" id="IPR007353">
    <property type="entry name" value="DUF421"/>
</dbReference>
<evidence type="ECO:0000313" key="10">
    <source>
        <dbReference type="Proteomes" id="UP000223913"/>
    </source>
</evidence>
<feature type="transmembrane region" description="Helical" evidence="7">
    <location>
        <begin position="12"/>
        <end position="31"/>
    </location>
</feature>
<proteinExistence type="inferred from homology"/>
<comment type="caution">
    <text evidence="9">The sequence shown here is derived from an EMBL/GenBank/DDBJ whole genome shotgun (WGS) entry which is preliminary data.</text>
</comment>
<dbReference type="InterPro" id="IPR023090">
    <property type="entry name" value="UPF0702_alpha/beta_dom_sf"/>
</dbReference>
<keyword evidence="10" id="KW-1185">Reference proteome</keyword>
<dbReference type="OrthoDB" id="9793799at2"/>
<keyword evidence="3" id="KW-1003">Cell membrane</keyword>
<feature type="transmembrane region" description="Helical" evidence="7">
    <location>
        <begin position="43"/>
        <end position="60"/>
    </location>
</feature>
<keyword evidence="5 7" id="KW-1133">Transmembrane helix</keyword>
<evidence type="ECO:0000256" key="6">
    <source>
        <dbReference type="ARBA" id="ARBA00023136"/>
    </source>
</evidence>
<protein>
    <submittedName>
        <fullName evidence="9">DUF421 domain-containing protein</fullName>
    </submittedName>
</protein>
<organism evidence="9 10">
    <name type="scientific">Flavilitoribacter nigricans (strain ATCC 23147 / DSM 23189 / NBRC 102662 / NCIMB 1420 / SS-2)</name>
    <name type="common">Lewinella nigricans</name>
    <dbReference type="NCBI Taxonomy" id="1122177"/>
    <lineage>
        <taxon>Bacteria</taxon>
        <taxon>Pseudomonadati</taxon>
        <taxon>Bacteroidota</taxon>
        <taxon>Saprospiria</taxon>
        <taxon>Saprospirales</taxon>
        <taxon>Lewinellaceae</taxon>
        <taxon>Flavilitoribacter</taxon>
    </lineage>
</organism>
<dbReference type="RefSeq" id="WP_099153994.1">
    <property type="nucleotide sequence ID" value="NZ_PDUD01000038.1"/>
</dbReference>
<dbReference type="PANTHER" id="PTHR34582:SF6">
    <property type="entry name" value="UPF0702 TRANSMEMBRANE PROTEIN YCAP"/>
    <property type="match status" value="1"/>
</dbReference>
<dbReference type="Gene3D" id="3.30.240.20">
    <property type="entry name" value="bsu07140 like domains"/>
    <property type="match status" value="1"/>
</dbReference>
<comment type="similarity">
    <text evidence="2">Belongs to the UPF0702 family.</text>
</comment>
<sequence length="184" mass="20299">MDWIFSSLDTLGTTALKALLIYLIIIIYTRISGLRTFGKLSSFDFAITIAIGSILASVILSGNVSLMQGMVALGVLITLQHIISIIRRWWKPFDHLVSNTPLLLMLDGRMLEENMQKVSLSESTLISKLREANVLNLSEVRAVIIETTGDISVLHASDQDRVLDDYLLKGVSGKPGEENLTKTP</sequence>
<gene>
    <name evidence="9" type="ORF">CRP01_31215</name>
</gene>
<dbReference type="PANTHER" id="PTHR34582">
    <property type="entry name" value="UPF0702 TRANSMEMBRANE PROTEIN YCAP"/>
    <property type="match status" value="1"/>
</dbReference>
<evidence type="ECO:0000313" key="9">
    <source>
        <dbReference type="EMBL" id="PHN02665.1"/>
    </source>
</evidence>
<name>A0A2D0N2E3_FLAN2</name>
<evidence type="ECO:0000256" key="7">
    <source>
        <dbReference type="SAM" id="Phobius"/>
    </source>
</evidence>
<evidence type="ECO:0000256" key="3">
    <source>
        <dbReference type="ARBA" id="ARBA00022475"/>
    </source>
</evidence>
<reference evidence="9 10" key="1">
    <citation type="submission" date="2017-10" db="EMBL/GenBank/DDBJ databases">
        <title>The draft genome sequence of Lewinella nigricans NBRC 102662.</title>
        <authorList>
            <person name="Wang K."/>
        </authorList>
    </citation>
    <scope>NUCLEOTIDE SEQUENCE [LARGE SCALE GENOMIC DNA]</scope>
    <source>
        <strain evidence="9 10">NBRC 102662</strain>
    </source>
</reference>
<evidence type="ECO:0000259" key="8">
    <source>
        <dbReference type="Pfam" id="PF04239"/>
    </source>
</evidence>
<dbReference type="GO" id="GO:0005886">
    <property type="term" value="C:plasma membrane"/>
    <property type="evidence" value="ECO:0007669"/>
    <property type="project" value="UniProtKB-SubCell"/>
</dbReference>
<accession>A0A2D0N2E3</accession>
<evidence type="ECO:0000256" key="4">
    <source>
        <dbReference type="ARBA" id="ARBA00022692"/>
    </source>
</evidence>
<dbReference type="Proteomes" id="UP000223913">
    <property type="component" value="Unassembled WGS sequence"/>
</dbReference>
<feature type="domain" description="YetF C-terminal" evidence="8">
    <location>
        <begin position="90"/>
        <end position="161"/>
    </location>
</feature>
<evidence type="ECO:0000256" key="1">
    <source>
        <dbReference type="ARBA" id="ARBA00004651"/>
    </source>
</evidence>